<evidence type="ECO:0000313" key="2">
    <source>
        <dbReference type="Proteomes" id="UP000027192"/>
    </source>
</evidence>
<gene>
    <name evidence="1" type="ORF">EA58_03940</name>
</gene>
<dbReference type="Proteomes" id="UP000027192">
    <property type="component" value="Unassembled WGS sequence"/>
</dbReference>
<name>A0A066RR38_9GAMM</name>
<reference evidence="1 2" key="1">
    <citation type="submission" date="2014-04" db="EMBL/GenBank/DDBJ databases">
        <title>Draft genome sequence of Photobacterium halotolerans S2753: a solonamide, ngercheumicin and holomycin producer.</title>
        <authorList>
            <person name="Machado H.R."/>
            <person name="Gram L."/>
        </authorList>
    </citation>
    <scope>NUCLEOTIDE SEQUENCE [LARGE SCALE GENOMIC DNA]</scope>
    <source>
        <strain evidence="1 2">S2753</strain>
    </source>
</reference>
<evidence type="ECO:0000313" key="1">
    <source>
        <dbReference type="EMBL" id="KDM92915.1"/>
    </source>
</evidence>
<protein>
    <submittedName>
        <fullName evidence="1">Uncharacterized protein</fullName>
    </submittedName>
</protein>
<dbReference type="EMBL" id="JMIB01000005">
    <property type="protein sequence ID" value="KDM92915.1"/>
    <property type="molecule type" value="Genomic_DNA"/>
</dbReference>
<keyword evidence="2" id="KW-1185">Reference proteome</keyword>
<dbReference type="AlphaFoldDB" id="A0A066RR38"/>
<comment type="caution">
    <text evidence="1">The sequence shown here is derived from an EMBL/GenBank/DDBJ whole genome shotgun (WGS) entry which is preliminary data.</text>
</comment>
<accession>A0A066RR38</accession>
<organism evidence="1 2">
    <name type="scientific">Photobacterium galatheae</name>
    <dbReference type="NCBI Taxonomy" id="1654360"/>
    <lineage>
        <taxon>Bacteria</taxon>
        <taxon>Pseudomonadati</taxon>
        <taxon>Pseudomonadota</taxon>
        <taxon>Gammaproteobacteria</taxon>
        <taxon>Vibrionales</taxon>
        <taxon>Vibrionaceae</taxon>
        <taxon>Photobacterium</taxon>
    </lineage>
</organism>
<dbReference type="RefSeq" id="WP_051641885.1">
    <property type="nucleotide sequence ID" value="NZ_JAGSGC010000002.1"/>
</dbReference>
<sequence length="188" mass="22197">MKKALLIAFLLLASLYLIKEDVVINSKLERTCKDLAYKAFPDYKITNIKTGKLIYPNFESVLRYENPDKVELDYRDYEGQYNSLLIDYSYGGTFERRHVNIQLLHEELDVKNDESFMCQYRTRIGYLNERLRLVTVSYKGKEYPASTFIYYFDVEPSNLLWNQNIKIDVGFIDRVNVILNLMKTLIGI</sequence>
<proteinExistence type="predicted"/>